<dbReference type="InterPro" id="IPR001769">
    <property type="entry name" value="Gingipain"/>
</dbReference>
<dbReference type="STRING" id="651661.SAMN05660293_04632"/>
<dbReference type="GO" id="GO:0008234">
    <property type="term" value="F:cysteine-type peptidase activity"/>
    <property type="evidence" value="ECO:0007669"/>
    <property type="project" value="InterPro"/>
</dbReference>
<dbReference type="OrthoDB" id="9757650at2"/>
<dbReference type="AlphaFoldDB" id="A0A1T5GZJ0"/>
<sequence length="809" mass="90189">MNKIITHTFIFLFFSARTTSVAAQTLVGNEWITPSQTYLRIPVVENGFYKISGSELQEAGFPIDSSQCSSFQMFWRGKEIAIQVKNDDDRISQILFLGQRNDGAPDSALYVNRTYIPHPHYSLYSDTSAYFLTFNAAGIIGKRMQFNAGTTSDSLDYHLTEADKLFTSHYAPGNFYPPENGFNDGSALSGYDVGEGWTGPEIRHNASYSFTLDMKRALISHFSKAQIELVLVGRSAGNHTYTLWSSDKSGLKRKIKTFNIQNFDSITLKTFLDPADFSSEHELKFTLVPAGNEGSISLSYAKLRYPQRTLPNEPAYQPEPANILKPRLVRFRNIDLQSFNYLIITHPARRIPVSNVDPVAAYAAYRASVQGGTFEPLIMNSEEIYDQFNYGIPGPLGIKNMISWMTRAGNLKFVFLIGRSVDPQTVRKSPQARTLDMVPNAGWPGSDIALVMGSDSASGLSPIIPIGRLNALTSQNVYDYLIKVKAVEAEPPSASWRKNILHLSGGRSAEEISVFKDYVESFEQKIKYAPFAAHVETISKKTTDPVENVLAHIPVNKGISLITLFGHSSLGVTDIDIGMASDPEAKIQNHPRYPAIIINGCAAGSIFYSAKTLSSDWIFSPDKGAVLFLAHTFNGLSTDLKHYTESFYEVLADSNFTNEPFGVIQNEAIRRNLIKHNNITAIITAQQMVLHGDPAIRIFPKDPTLHPGNSQPASSGITEINVSPNPSDHYFRFFIEFDSMNPPQKLNLSVHDLWGRKVKEFSFDVHSGKNEWLWYPGNPPSGVYLYSLEVDQRNGTAQKALQGRLIWLH</sequence>
<proteinExistence type="predicted"/>
<dbReference type="RefSeq" id="WP_082217087.1">
    <property type="nucleotide sequence ID" value="NZ_FUZA01000007.1"/>
</dbReference>
<dbReference type="SUPFAM" id="SSF52129">
    <property type="entry name" value="Caspase-like"/>
    <property type="match status" value="1"/>
</dbReference>
<organism evidence="3 4">
    <name type="scientific">Dyadobacter psychrophilus</name>
    <dbReference type="NCBI Taxonomy" id="651661"/>
    <lineage>
        <taxon>Bacteria</taxon>
        <taxon>Pseudomonadati</taxon>
        <taxon>Bacteroidota</taxon>
        <taxon>Cytophagia</taxon>
        <taxon>Cytophagales</taxon>
        <taxon>Spirosomataceae</taxon>
        <taxon>Dyadobacter</taxon>
    </lineage>
</organism>
<dbReference type="EMBL" id="FUZA01000007">
    <property type="protein sequence ID" value="SKC13700.1"/>
    <property type="molecule type" value="Genomic_DNA"/>
</dbReference>
<dbReference type="GO" id="GO:0006508">
    <property type="term" value="P:proteolysis"/>
    <property type="evidence" value="ECO:0007669"/>
    <property type="project" value="InterPro"/>
</dbReference>
<dbReference type="Gene3D" id="3.40.50.1460">
    <property type="match status" value="1"/>
</dbReference>
<keyword evidence="4" id="KW-1185">Reference proteome</keyword>
<evidence type="ECO:0000259" key="2">
    <source>
        <dbReference type="Pfam" id="PF01364"/>
    </source>
</evidence>
<evidence type="ECO:0000313" key="4">
    <source>
        <dbReference type="Proteomes" id="UP000190897"/>
    </source>
</evidence>
<evidence type="ECO:0000256" key="1">
    <source>
        <dbReference type="SAM" id="SignalP"/>
    </source>
</evidence>
<reference evidence="4" key="1">
    <citation type="submission" date="2017-02" db="EMBL/GenBank/DDBJ databases">
        <authorList>
            <person name="Varghese N."/>
            <person name="Submissions S."/>
        </authorList>
    </citation>
    <scope>NUCLEOTIDE SEQUENCE [LARGE SCALE GENOMIC DNA]</scope>
    <source>
        <strain evidence="4">DSM 22270</strain>
    </source>
</reference>
<dbReference type="CDD" id="cd02258">
    <property type="entry name" value="Peptidase_C25_N"/>
    <property type="match status" value="1"/>
</dbReference>
<dbReference type="Pfam" id="PF01364">
    <property type="entry name" value="Peptidase_C25"/>
    <property type="match status" value="1"/>
</dbReference>
<dbReference type="Proteomes" id="UP000190897">
    <property type="component" value="Unassembled WGS sequence"/>
</dbReference>
<dbReference type="InterPro" id="IPR029030">
    <property type="entry name" value="Caspase-like_dom_sf"/>
</dbReference>
<keyword evidence="1" id="KW-0732">Signal</keyword>
<name>A0A1T5GZJ0_9BACT</name>
<feature type="domain" description="Gingipain" evidence="2">
    <location>
        <begin position="341"/>
        <end position="697"/>
    </location>
</feature>
<feature type="chain" id="PRO_5012120452" evidence="1">
    <location>
        <begin position="23"/>
        <end position="809"/>
    </location>
</feature>
<evidence type="ECO:0000313" key="3">
    <source>
        <dbReference type="EMBL" id="SKC13700.1"/>
    </source>
</evidence>
<accession>A0A1T5GZJ0</accession>
<gene>
    <name evidence="3" type="ORF">SAMN05660293_04632</name>
</gene>
<feature type="signal peptide" evidence="1">
    <location>
        <begin position="1"/>
        <end position="22"/>
    </location>
</feature>
<protein>
    <submittedName>
        <fullName evidence="3">Peptidase family C25</fullName>
    </submittedName>
</protein>